<dbReference type="Proteomes" id="UP000217141">
    <property type="component" value="Plasmid p5"/>
</dbReference>
<reference evidence="2 3" key="1">
    <citation type="submission" date="2017-08" db="EMBL/GenBank/DDBJ databases">
        <title>Whole Genome Sequence of Sphingobium hydrophobicum C1: Insights into Adaption to the Electronic-waste Contaminated Sediment.</title>
        <authorList>
            <person name="Song D."/>
            <person name="Chen X."/>
            <person name="Xu M."/>
        </authorList>
    </citation>
    <scope>NUCLEOTIDE SEQUENCE [LARGE SCALE GENOMIC DNA]</scope>
    <source>
        <strain evidence="2 3">C1</strain>
        <plasmid evidence="2 3">p5</plasmid>
    </source>
</reference>
<dbReference type="EMBL" id="CP022751">
    <property type="protein sequence ID" value="ASY47159.1"/>
    <property type="molecule type" value="Genomic_DNA"/>
</dbReference>
<organism evidence="2 3">
    <name type="scientific">Sphingobium xenophagum</name>
    <dbReference type="NCBI Taxonomy" id="121428"/>
    <lineage>
        <taxon>Bacteria</taxon>
        <taxon>Pseudomonadati</taxon>
        <taxon>Pseudomonadota</taxon>
        <taxon>Alphaproteobacteria</taxon>
        <taxon>Sphingomonadales</taxon>
        <taxon>Sphingomonadaceae</taxon>
        <taxon>Sphingobium</taxon>
    </lineage>
</organism>
<keyword evidence="2" id="KW-0614">Plasmid</keyword>
<evidence type="ECO:0000313" key="3">
    <source>
        <dbReference type="Proteomes" id="UP000217141"/>
    </source>
</evidence>
<evidence type="ECO:0000313" key="2">
    <source>
        <dbReference type="EMBL" id="ASY47159.1"/>
    </source>
</evidence>
<dbReference type="KEGG" id="shyd:CJD35_22105"/>
<feature type="coiled-coil region" evidence="1">
    <location>
        <begin position="61"/>
        <end position="127"/>
    </location>
</feature>
<evidence type="ECO:0000256" key="1">
    <source>
        <dbReference type="SAM" id="Coils"/>
    </source>
</evidence>
<proteinExistence type="predicted"/>
<protein>
    <submittedName>
        <fullName evidence="2">Uncharacterized protein</fullName>
    </submittedName>
</protein>
<name>A0A249N1E0_SPHXE</name>
<accession>A0A249N1E0</accession>
<keyword evidence="1" id="KW-0175">Coiled coil</keyword>
<dbReference type="AlphaFoldDB" id="A0A249N1E0"/>
<sequence length="232" mass="27034">MSSDERSIAHWRQKLADSEAKREALAQKLAQADRWVFDLADQCRVLTADKADLGKTLRLTQSRLDELRQSLDNRLDRLTRRYEEALSQLESEREDHNAIKDASTAKIAEMNDRIAASEQQMKERFREIVALTRVIQERDQILAEAHGRIEWMRRVISVLTRGFSTSGKARLLSWLPSRYSQKRHKYLLKEQGLFDPDAYTSIYPDVVDSKADPLRHYINHGLQEGRKISRDK</sequence>
<geneLocation type="plasmid" evidence="2 3">
    <name>p5</name>
</geneLocation>
<dbReference type="RefSeq" id="WP_095687591.1">
    <property type="nucleotide sequence ID" value="NZ_CP022751.1"/>
</dbReference>
<gene>
    <name evidence="2" type="ORF">CJD35_22105</name>
</gene>